<name>A0A0C9XLH9_9AGAR</name>
<gene>
    <name evidence="2" type="ORF">K443DRAFT_131858</name>
</gene>
<dbReference type="Proteomes" id="UP000054477">
    <property type="component" value="Unassembled WGS sequence"/>
</dbReference>
<accession>A0A0C9XLH9</accession>
<dbReference type="AlphaFoldDB" id="A0A0C9XLH9"/>
<proteinExistence type="predicted"/>
<dbReference type="PANTHER" id="PTHR22893">
    <property type="entry name" value="NADH OXIDOREDUCTASE-RELATED"/>
    <property type="match status" value="1"/>
</dbReference>
<dbReference type="InterPro" id="IPR045247">
    <property type="entry name" value="Oye-like"/>
</dbReference>
<dbReference type="OrthoDB" id="1663137at2759"/>
<keyword evidence="3" id="KW-1185">Reference proteome</keyword>
<reference evidence="3" key="2">
    <citation type="submission" date="2015-01" db="EMBL/GenBank/DDBJ databases">
        <title>Evolutionary Origins and Diversification of the Mycorrhizal Mutualists.</title>
        <authorList>
            <consortium name="DOE Joint Genome Institute"/>
            <consortium name="Mycorrhizal Genomics Consortium"/>
            <person name="Kohler A."/>
            <person name="Kuo A."/>
            <person name="Nagy L.G."/>
            <person name="Floudas D."/>
            <person name="Copeland A."/>
            <person name="Barry K.W."/>
            <person name="Cichocki N."/>
            <person name="Veneault-Fourrey C."/>
            <person name="LaButti K."/>
            <person name="Lindquist E.A."/>
            <person name="Lipzen A."/>
            <person name="Lundell T."/>
            <person name="Morin E."/>
            <person name="Murat C."/>
            <person name="Riley R."/>
            <person name="Ohm R."/>
            <person name="Sun H."/>
            <person name="Tunlid A."/>
            <person name="Henrissat B."/>
            <person name="Grigoriev I.V."/>
            <person name="Hibbett D.S."/>
            <person name="Martin F."/>
        </authorList>
    </citation>
    <scope>NUCLEOTIDE SEQUENCE [LARGE SCALE GENOMIC DNA]</scope>
    <source>
        <strain evidence="3">LaAM-08-1</strain>
    </source>
</reference>
<evidence type="ECO:0000313" key="3">
    <source>
        <dbReference type="Proteomes" id="UP000054477"/>
    </source>
</evidence>
<organism evidence="2 3">
    <name type="scientific">Laccaria amethystina LaAM-08-1</name>
    <dbReference type="NCBI Taxonomy" id="1095629"/>
    <lineage>
        <taxon>Eukaryota</taxon>
        <taxon>Fungi</taxon>
        <taxon>Dikarya</taxon>
        <taxon>Basidiomycota</taxon>
        <taxon>Agaricomycotina</taxon>
        <taxon>Agaricomycetes</taxon>
        <taxon>Agaricomycetidae</taxon>
        <taxon>Agaricales</taxon>
        <taxon>Agaricineae</taxon>
        <taxon>Hydnangiaceae</taxon>
        <taxon>Laccaria</taxon>
    </lineage>
</organism>
<dbReference type="GO" id="GO:0010181">
    <property type="term" value="F:FMN binding"/>
    <property type="evidence" value="ECO:0007669"/>
    <property type="project" value="InterPro"/>
</dbReference>
<dbReference type="EMBL" id="KN838593">
    <property type="protein sequence ID" value="KIK02399.1"/>
    <property type="molecule type" value="Genomic_DNA"/>
</dbReference>
<dbReference type="Pfam" id="PF00724">
    <property type="entry name" value="Oxidored_FMN"/>
    <property type="match status" value="1"/>
</dbReference>
<dbReference type="STRING" id="1095629.A0A0C9XLH9"/>
<dbReference type="HOGENOM" id="CLU_012153_0_3_1"/>
<reference evidence="2 3" key="1">
    <citation type="submission" date="2014-04" db="EMBL/GenBank/DDBJ databases">
        <authorList>
            <consortium name="DOE Joint Genome Institute"/>
            <person name="Kuo A."/>
            <person name="Kohler A."/>
            <person name="Nagy L.G."/>
            <person name="Floudas D."/>
            <person name="Copeland A."/>
            <person name="Barry K.W."/>
            <person name="Cichocki N."/>
            <person name="Veneault-Fourrey C."/>
            <person name="LaButti K."/>
            <person name="Lindquist E.A."/>
            <person name="Lipzen A."/>
            <person name="Lundell T."/>
            <person name="Morin E."/>
            <person name="Murat C."/>
            <person name="Sun H."/>
            <person name="Tunlid A."/>
            <person name="Henrissat B."/>
            <person name="Grigoriev I.V."/>
            <person name="Hibbett D.S."/>
            <person name="Martin F."/>
            <person name="Nordberg H.P."/>
            <person name="Cantor M.N."/>
            <person name="Hua S.X."/>
        </authorList>
    </citation>
    <scope>NUCLEOTIDE SEQUENCE [LARGE SCALE GENOMIC DNA]</scope>
    <source>
        <strain evidence="2 3">LaAM-08-1</strain>
    </source>
</reference>
<dbReference type="PANTHER" id="PTHR22893:SF91">
    <property type="entry name" value="NADPH DEHYDROGENASE 2-RELATED"/>
    <property type="match status" value="1"/>
</dbReference>
<evidence type="ECO:0000313" key="2">
    <source>
        <dbReference type="EMBL" id="KIK02399.1"/>
    </source>
</evidence>
<feature type="domain" description="NADH:flavin oxidoreductase/NADH oxidase N-terminal" evidence="1">
    <location>
        <begin position="7"/>
        <end position="228"/>
    </location>
</feature>
<dbReference type="SUPFAM" id="SSF51395">
    <property type="entry name" value="FMN-linked oxidoreductases"/>
    <property type="match status" value="1"/>
</dbReference>
<evidence type="ECO:0000259" key="1">
    <source>
        <dbReference type="Pfam" id="PF00724"/>
    </source>
</evidence>
<dbReference type="Gene3D" id="3.20.20.70">
    <property type="entry name" value="Aldolase class I"/>
    <property type="match status" value="1"/>
</dbReference>
<sequence>MTNASPFQPLQLGDITIQNRIGMSALTRSHASSTIPSDLMNEYYIQRTLGAAALIVTKGILVTGQGTEWPHAPGIRDSEQTSAWKKIIGTVYRGGGRIYAHLWHVSILSADSMNISDPHPKTVYAPSAIPARGGKFPHIPGIPGYVTPTAVPQVSIDQFKQATVNAKLAGFDGVELHRANGSLIAQFLDSTANTRTDQWGGSIENRSSFGLEVLKAVIHVFGRNVAIKFIHSMPLKETLDTYRYFIAEADKLNLSYITLFRYTIHANFEIEIDGAIQHDMLQSYGPYIKNAKVFLDGAVFPEGAAILISARKIDGAFIGLDWITHPELAEWVLHGKPLGNALDVPHVKGKLAQDWTVGYTGCPAAIYETML</sequence>
<dbReference type="InterPro" id="IPR013785">
    <property type="entry name" value="Aldolase_TIM"/>
</dbReference>
<dbReference type="GO" id="GO:0016491">
    <property type="term" value="F:oxidoreductase activity"/>
    <property type="evidence" value="ECO:0007669"/>
    <property type="project" value="InterPro"/>
</dbReference>
<dbReference type="InterPro" id="IPR001155">
    <property type="entry name" value="OxRdtase_FMN_N"/>
</dbReference>
<protein>
    <recommendedName>
        <fullName evidence="1">NADH:flavin oxidoreductase/NADH oxidase N-terminal domain-containing protein</fullName>
    </recommendedName>
</protein>